<keyword evidence="4 5" id="KW-0472">Membrane</keyword>
<evidence type="ECO:0000259" key="6">
    <source>
        <dbReference type="Pfam" id="PF13664"/>
    </source>
</evidence>
<evidence type="ECO:0000256" key="5">
    <source>
        <dbReference type="SAM" id="Phobius"/>
    </source>
</evidence>
<dbReference type="InterPro" id="IPR025423">
    <property type="entry name" value="TMEM205-like"/>
</dbReference>
<dbReference type="RefSeq" id="WP_184329642.1">
    <property type="nucleotide sequence ID" value="NZ_JACHHZ010000001.1"/>
</dbReference>
<keyword evidence="2 5" id="KW-0812">Transmembrane</keyword>
<name>A0A841HGH3_9GAMM</name>
<dbReference type="EMBL" id="JACHHZ010000001">
    <property type="protein sequence ID" value="MBB6091876.1"/>
    <property type="molecule type" value="Genomic_DNA"/>
</dbReference>
<accession>A0A841HGH3</accession>
<feature type="transmembrane region" description="Helical" evidence="5">
    <location>
        <begin position="44"/>
        <end position="67"/>
    </location>
</feature>
<evidence type="ECO:0000313" key="7">
    <source>
        <dbReference type="EMBL" id="MBB6091876.1"/>
    </source>
</evidence>
<evidence type="ECO:0000256" key="3">
    <source>
        <dbReference type="ARBA" id="ARBA00022989"/>
    </source>
</evidence>
<proteinExistence type="predicted"/>
<organism evidence="7 8">
    <name type="scientific">Povalibacter uvarum</name>
    <dbReference type="NCBI Taxonomy" id="732238"/>
    <lineage>
        <taxon>Bacteria</taxon>
        <taxon>Pseudomonadati</taxon>
        <taxon>Pseudomonadota</taxon>
        <taxon>Gammaproteobacteria</taxon>
        <taxon>Steroidobacterales</taxon>
        <taxon>Steroidobacteraceae</taxon>
        <taxon>Povalibacter</taxon>
    </lineage>
</organism>
<dbReference type="GO" id="GO:0016020">
    <property type="term" value="C:membrane"/>
    <property type="evidence" value="ECO:0007669"/>
    <property type="project" value="UniProtKB-SubCell"/>
</dbReference>
<comment type="subcellular location">
    <subcellularLocation>
        <location evidence="1">Membrane</location>
    </subcellularLocation>
</comment>
<keyword evidence="8" id="KW-1185">Reference proteome</keyword>
<dbReference type="AlphaFoldDB" id="A0A841HGH3"/>
<dbReference type="Proteomes" id="UP000588068">
    <property type="component" value="Unassembled WGS sequence"/>
</dbReference>
<sequence length="136" mass="14438">MLSRAAFILVAFWAGSLWTICGIVAPSLFAILEDRRLAGQLAGRFFHIETWIGVGIGGLLLVLSFAGKITVPRLWVALAAGFPLASYLILGPLMSQARAAGDMARFGMLHGVSAVLFLGACLSVLVLLWKLSRPAG</sequence>
<gene>
    <name evidence="7" type="ORF">HNQ60_000722</name>
</gene>
<feature type="domain" description="TMEM205-like" evidence="6">
    <location>
        <begin position="9"/>
        <end position="101"/>
    </location>
</feature>
<reference evidence="7 8" key="1">
    <citation type="submission" date="2020-08" db="EMBL/GenBank/DDBJ databases">
        <title>Genomic Encyclopedia of Type Strains, Phase IV (KMG-IV): sequencing the most valuable type-strain genomes for metagenomic binning, comparative biology and taxonomic classification.</title>
        <authorList>
            <person name="Goeker M."/>
        </authorList>
    </citation>
    <scope>NUCLEOTIDE SEQUENCE [LARGE SCALE GENOMIC DNA]</scope>
    <source>
        <strain evidence="7 8">DSM 26723</strain>
    </source>
</reference>
<protein>
    <recommendedName>
        <fullName evidence="6">TMEM205-like domain-containing protein</fullName>
    </recommendedName>
</protein>
<feature type="transmembrane region" description="Helical" evidence="5">
    <location>
        <begin position="106"/>
        <end position="129"/>
    </location>
</feature>
<dbReference type="Pfam" id="PF13664">
    <property type="entry name" value="DUF4149"/>
    <property type="match status" value="1"/>
</dbReference>
<evidence type="ECO:0000256" key="2">
    <source>
        <dbReference type="ARBA" id="ARBA00022692"/>
    </source>
</evidence>
<evidence type="ECO:0000313" key="8">
    <source>
        <dbReference type="Proteomes" id="UP000588068"/>
    </source>
</evidence>
<feature type="transmembrane region" description="Helical" evidence="5">
    <location>
        <begin position="73"/>
        <end position="94"/>
    </location>
</feature>
<keyword evidence="3 5" id="KW-1133">Transmembrane helix</keyword>
<comment type="caution">
    <text evidence="7">The sequence shown here is derived from an EMBL/GenBank/DDBJ whole genome shotgun (WGS) entry which is preliminary data.</text>
</comment>
<feature type="transmembrane region" description="Helical" evidence="5">
    <location>
        <begin position="6"/>
        <end position="32"/>
    </location>
</feature>
<evidence type="ECO:0000256" key="1">
    <source>
        <dbReference type="ARBA" id="ARBA00004370"/>
    </source>
</evidence>
<evidence type="ECO:0000256" key="4">
    <source>
        <dbReference type="ARBA" id="ARBA00023136"/>
    </source>
</evidence>